<proteinExistence type="predicted"/>
<evidence type="ECO:0000313" key="2">
    <source>
        <dbReference type="Proteomes" id="UP001153334"/>
    </source>
</evidence>
<accession>A0ACC2IYK3</accession>
<dbReference type="EMBL" id="JAPESX010000684">
    <property type="protein sequence ID" value="KAJ8120147.1"/>
    <property type="molecule type" value="Genomic_DNA"/>
</dbReference>
<gene>
    <name evidence="1" type="ORF">ONZ43_g3072</name>
</gene>
<sequence>MSSSSASKGSEPRLTPQRSTRSLAHSSALDTADSSPSRLQRTDTSQKGTTPEVVVHGSSQKAQEQKPDAFESGPAEEEGEVEIPRASVDMGIIPIELVSMTDNFIDSLSAKVHPSPPNIDNLARMFQDFYHTAAQHIQTHIASIATRQTREHSLSATSSSRASAASMLRAKAASIGTKDKTRTSQTQEHEQQMLTAEEFADRKRARKALEQKKVLLEEAVERRLCEGIYDRIYRHRTTQDEAQDDKLRSKTAALAVVGIGPSDLGVDLGESSEEGPEALVKKNEQIKEHLEQARKDLIAMNQKRYPLGKLNCLKATHKSIVDTLSYFHPSSSADEIMPMLIYTLITMPPENLNVISDSNFIQRFRWEEKVEGEAAYCLTNLEAAITFLQTVDLASLRAEEASMTPNKTGISRTETFPPAFTPGLSTATSSPVVTTTENAQGSKPAPTASSLRAAVQRRRLSDLIQTPAQAIGTASDTLFYTADQGIKTIGNSLNESYRFLLGKLRDSSADGREVIVPRTLDDARKLVGTPPPEEEMSLDDSILSPQHDDVDQPSAGRDDKLFSLVAGKRGVRDHSTDSIRSGRSTSSSKKFVFAEDNKEKASPLSQTPPAPTSNPALVESMRNLGSSLNPISRLSSGMGMIRGFGRTATAPTSSPNPRDVVGKTVEGGDLATAFPDIAASLPPKDVPKIDPPKKRFMELQNPADLRIGEVLELLRDYRRLAGALKDMNAFKE</sequence>
<dbReference type="Proteomes" id="UP001153334">
    <property type="component" value="Unassembled WGS sequence"/>
</dbReference>
<name>A0ACC2IYK3_9PEZI</name>
<organism evidence="1 2">
    <name type="scientific">Nemania bipapillata</name>
    <dbReference type="NCBI Taxonomy" id="110536"/>
    <lineage>
        <taxon>Eukaryota</taxon>
        <taxon>Fungi</taxon>
        <taxon>Dikarya</taxon>
        <taxon>Ascomycota</taxon>
        <taxon>Pezizomycotina</taxon>
        <taxon>Sordariomycetes</taxon>
        <taxon>Xylariomycetidae</taxon>
        <taxon>Xylariales</taxon>
        <taxon>Xylariaceae</taxon>
        <taxon>Nemania</taxon>
    </lineage>
</organism>
<evidence type="ECO:0000313" key="1">
    <source>
        <dbReference type="EMBL" id="KAJ8120147.1"/>
    </source>
</evidence>
<protein>
    <submittedName>
        <fullName evidence="1">Uncharacterized protein</fullName>
    </submittedName>
</protein>
<reference evidence="1" key="1">
    <citation type="submission" date="2022-11" db="EMBL/GenBank/DDBJ databases">
        <title>Genome Sequence of Nemania bipapillata.</title>
        <authorList>
            <person name="Buettner E."/>
        </authorList>
    </citation>
    <scope>NUCLEOTIDE SEQUENCE</scope>
    <source>
        <strain evidence="1">CP14</strain>
    </source>
</reference>
<keyword evidence="2" id="KW-1185">Reference proteome</keyword>
<comment type="caution">
    <text evidence="1">The sequence shown here is derived from an EMBL/GenBank/DDBJ whole genome shotgun (WGS) entry which is preliminary data.</text>
</comment>